<feature type="transmembrane region" description="Helical" evidence="2">
    <location>
        <begin position="182"/>
        <end position="204"/>
    </location>
</feature>
<evidence type="ECO:0000256" key="2">
    <source>
        <dbReference type="SAM" id="Phobius"/>
    </source>
</evidence>
<dbReference type="EMBL" id="JAPEVG010000002">
    <property type="protein sequence ID" value="KAJ8502115.1"/>
    <property type="molecule type" value="Genomic_DNA"/>
</dbReference>
<name>A0AAD7XG04_9APHY</name>
<feature type="compositionally biased region" description="Polar residues" evidence="1">
    <location>
        <begin position="131"/>
        <end position="143"/>
    </location>
</feature>
<feature type="compositionally biased region" description="Low complexity" evidence="1">
    <location>
        <begin position="149"/>
        <end position="171"/>
    </location>
</feature>
<keyword evidence="2" id="KW-0812">Transmembrane</keyword>
<keyword evidence="4" id="KW-1185">Reference proteome</keyword>
<sequence length="273" mass="28935">MNILTLVRAQEYFANQCEQDIPDTFPCRLPSNVVVPNWAYETVVNGVFNVTRASQVAIGDPTPSTTTSSHGTPSIALPSGIGSASQTSPAPSSPTMTTTQPSTQPITTIILSQSIISQSASFEESTRTRTSDPSLNGHSSSLSDEPAPTISSSTTSTAANASTSESAHSNALASRTKSSGPVIGAVVGGLILLNIVVVLAVIYIRRHRRRRQLEAALTTGPLDWWKLPPDHLSQPVHRAASECTTITPEDGDDLLADDEFAKKSVMYGNHPDI</sequence>
<accession>A0AAD7XG04</accession>
<feature type="region of interest" description="Disordered" evidence="1">
    <location>
        <begin position="121"/>
        <end position="177"/>
    </location>
</feature>
<keyword evidence="2" id="KW-1133">Transmembrane helix</keyword>
<dbReference type="AlphaFoldDB" id="A0AAD7XG04"/>
<gene>
    <name evidence="3" type="ORF">ONZ51_g244</name>
</gene>
<protein>
    <recommendedName>
        <fullName evidence="5">Mid2 domain-containing protein</fullName>
    </recommendedName>
</protein>
<comment type="caution">
    <text evidence="3">The sequence shown here is derived from an EMBL/GenBank/DDBJ whole genome shotgun (WGS) entry which is preliminary data.</text>
</comment>
<dbReference type="Proteomes" id="UP001215151">
    <property type="component" value="Unassembled WGS sequence"/>
</dbReference>
<evidence type="ECO:0000313" key="4">
    <source>
        <dbReference type="Proteomes" id="UP001215151"/>
    </source>
</evidence>
<feature type="region of interest" description="Disordered" evidence="1">
    <location>
        <begin position="59"/>
        <end position="102"/>
    </location>
</feature>
<evidence type="ECO:0000313" key="3">
    <source>
        <dbReference type="EMBL" id="KAJ8502115.1"/>
    </source>
</evidence>
<reference evidence="3" key="1">
    <citation type="submission" date="2022-11" db="EMBL/GenBank/DDBJ databases">
        <title>Genome Sequence of Cubamyces cubensis.</title>
        <authorList>
            <person name="Buettner E."/>
        </authorList>
    </citation>
    <scope>NUCLEOTIDE SEQUENCE</scope>
    <source>
        <strain evidence="3">MPL-01</strain>
    </source>
</reference>
<proteinExistence type="predicted"/>
<feature type="compositionally biased region" description="Low complexity" evidence="1">
    <location>
        <begin position="61"/>
        <end position="74"/>
    </location>
</feature>
<evidence type="ECO:0008006" key="5">
    <source>
        <dbReference type="Google" id="ProtNLM"/>
    </source>
</evidence>
<keyword evidence="2" id="KW-0472">Membrane</keyword>
<feature type="compositionally biased region" description="Low complexity" evidence="1">
    <location>
        <begin position="83"/>
        <end position="102"/>
    </location>
</feature>
<organism evidence="3 4">
    <name type="scientific">Trametes cubensis</name>
    <dbReference type="NCBI Taxonomy" id="1111947"/>
    <lineage>
        <taxon>Eukaryota</taxon>
        <taxon>Fungi</taxon>
        <taxon>Dikarya</taxon>
        <taxon>Basidiomycota</taxon>
        <taxon>Agaricomycotina</taxon>
        <taxon>Agaricomycetes</taxon>
        <taxon>Polyporales</taxon>
        <taxon>Polyporaceae</taxon>
        <taxon>Trametes</taxon>
    </lineage>
</organism>
<evidence type="ECO:0000256" key="1">
    <source>
        <dbReference type="SAM" id="MobiDB-lite"/>
    </source>
</evidence>